<keyword evidence="3 4" id="KW-0067">ATP-binding</keyword>
<evidence type="ECO:0000259" key="5">
    <source>
        <dbReference type="Pfam" id="PF01923"/>
    </source>
</evidence>
<dbReference type="PANTHER" id="PTHR12213:SF0">
    <property type="entry name" value="CORRINOID ADENOSYLTRANSFERASE MMAB"/>
    <property type="match status" value="1"/>
</dbReference>
<gene>
    <name evidence="6" type="ORF">ACFSQZ_06230</name>
</gene>
<evidence type="ECO:0000256" key="3">
    <source>
        <dbReference type="ARBA" id="ARBA00022840"/>
    </source>
</evidence>
<dbReference type="InterPro" id="IPR029499">
    <property type="entry name" value="PduO-typ"/>
</dbReference>
<feature type="domain" description="Cobalamin adenosyltransferase-like" evidence="5">
    <location>
        <begin position="3"/>
        <end position="171"/>
    </location>
</feature>
<protein>
    <recommendedName>
        <fullName evidence="4">Corrinoid adenosyltransferase</fullName>
        <ecNumber evidence="4">2.5.1.17</ecNumber>
    </recommendedName>
    <alternativeName>
        <fullName evidence="4">Cob(II)alamin adenosyltransferase</fullName>
    </alternativeName>
    <alternativeName>
        <fullName evidence="4">Cob(II)yrinic acid a,c-diamide adenosyltransferase</fullName>
    </alternativeName>
    <alternativeName>
        <fullName evidence="4">Cobinamide/cobalamin adenosyltransferase</fullName>
    </alternativeName>
</protein>
<keyword evidence="4" id="KW-0169">Cobalamin biosynthesis</keyword>
<name>A0ABW5E0E7_9BACT</name>
<dbReference type="GO" id="GO:0008817">
    <property type="term" value="F:corrinoid adenosyltransferase activity"/>
    <property type="evidence" value="ECO:0007669"/>
    <property type="project" value="UniProtKB-EC"/>
</dbReference>
<dbReference type="InterPro" id="IPR036451">
    <property type="entry name" value="CblAdoTrfase-like_sf"/>
</dbReference>
<keyword evidence="2 4" id="KW-0547">Nucleotide-binding</keyword>
<keyword evidence="1 4" id="KW-0808">Transferase</keyword>
<dbReference type="Pfam" id="PF01923">
    <property type="entry name" value="Cob_adeno_trans"/>
    <property type="match status" value="1"/>
</dbReference>
<comment type="catalytic activity">
    <reaction evidence="4">
        <text>2 cob(II)yrinate a,c diamide + reduced [electron-transfer flavoprotein] + 2 ATP = 2 adenosylcob(III)yrinate a,c-diamide + 2 triphosphate + oxidized [electron-transfer flavoprotein] + 3 H(+)</text>
        <dbReference type="Rhea" id="RHEA:11528"/>
        <dbReference type="Rhea" id="RHEA-COMP:10685"/>
        <dbReference type="Rhea" id="RHEA-COMP:10686"/>
        <dbReference type="ChEBI" id="CHEBI:15378"/>
        <dbReference type="ChEBI" id="CHEBI:18036"/>
        <dbReference type="ChEBI" id="CHEBI:30616"/>
        <dbReference type="ChEBI" id="CHEBI:57692"/>
        <dbReference type="ChEBI" id="CHEBI:58307"/>
        <dbReference type="ChEBI" id="CHEBI:58503"/>
        <dbReference type="ChEBI" id="CHEBI:58537"/>
        <dbReference type="EC" id="2.5.1.17"/>
    </reaction>
</comment>
<dbReference type="SUPFAM" id="SSF89028">
    <property type="entry name" value="Cobalamin adenosyltransferase-like"/>
    <property type="match status" value="1"/>
</dbReference>
<sequence>MSISTRRGDSGETDLLFGKRVPKNHPRVACCGAVDELNAQLGVVRSAEVSDELSDCIDGIQNRLVGLMGEVATDSEDHQKYKERAYQGISQADVEWLDSIVRELEDEKGHRFRGWSRPGKAGAIAGAYLDVARTVCRRSELVSWEIEDDYLSVARQFLNRLSDVLWLLARVRDVED</sequence>
<dbReference type="RefSeq" id="WP_377095668.1">
    <property type="nucleotide sequence ID" value="NZ_JBHSJM010000001.1"/>
</dbReference>
<evidence type="ECO:0000313" key="7">
    <source>
        <dbReference type="Proteomes" id="UP001597297"/>
    </source>
</evidence>
<evidence type="ECO:0000256" key="2">
    <source>
        <dbReference type="ARBA" id="ARBA00022741"/>
    </source>
</evidence>
<dbReference type="InterPro" id="IPR016030">
    <property type="entry name" value="CblAdoTrfase-like"/>
</dbReference>
<comment type="similarity">
    <text evidence="4">Belongs to the Cob(I)alamin adenosyltransferase family.</text>
</comment>
<dbReference type="Proteomes" id="UP001597297">
    <property type="component" value="Unassembled WGS sequence"/>
</dbReference>
<dbReference type="Gene3D" id="1.20.1200.10">
    <property type="entry name" value="Cobalamin adenosyltransferase-like"/>
    <property type="match status" value="1"/>
</dbReference>
<comment type="catalytic activity">
    <reaction evidence="4">
        <text>2 cob(II)alamin + reduced [electron-transfer flavoprotein] + 2 ATP = 2 adenosylcob(III)alamin + 2 triphosphate + oxidized [electron-transfer flavoprotein] + 3 H(+)</text>
        <dbReference type="Rhea" id="RHEA:28671"/>
        <dbReference type="Rhea" id="RHEA-COMP:10685"/>
        <dbReference type="Rhea" id="RHEA-COMP:10686"/>
        <dbReference type="ChEBI" id="CHEBI:15378"/>
        <dbReference type="ChEBI" id="CHEBI:16304"/>
        <dbReference type="ChEBI" id="CHEBI:18036"/>
        <dbReference type="ChEBI" id="CHEBI:18408"/>
        <dbReference type="ChEBI" id="CHEBI:30616"/>
        <dbReference type="ChEBI" id="CHEBI:57692"/>
        <dbReference type="ChEBI" id="CHEBI:58307"/>
        <dbReference type="EC" id="2.5.1.17"/>
    </reaction>
</comment>
<comment type="pathway">
    <text evidence="4">Cofactor biosynthesis; adenosylcobalamin biosynthesis; adenosylcobalamin from cob(II)yrinate a,c-diamide: step 2/7.</text>
</comment>
<dbReference type="PANTHER" id="PTHR12213">
    <property type="entry name" value="CORRINOID ADENOSYLTRANSFERASE"/>
    <property type="match status" value="1"/>
</dbReference>
<proteinExistence type="inferred from homology"/>
<comment type="caution">
    <text evidence="6">The sequence shown here is derived from an EMBL/GenBank/DDBJ whole genome shotgun (WGS) entry which is preliminary data.</text>
</comment>
<keyword evidence="7" id="KW-1185">Reference proteome</keyword>
<dbReference type="NCBIfam" id="TIGR00636">
    <property type="entry name" value="PduO_Nterm"/>
    <property type="match status" value="1"/>
</dbReference>
<dbReference type="EC" id="2.5.1.17" evidence="4"/>
<dbReference type="EMBL" id="JBHUJC010000018">
    <property type="protein sequence ID" value="MFD2276057.1"/>
    <property type="molecule type" value="Genomic_DNA"/>
</dbReference>
<organism evidence="6 7">
    <name type="scientific">Rubritalea spongiae</name>
    <dbReference type="NCBI Taxonomy" id="430797"/>
    <lineage>
        <taxon>Bacteria</taxon>
        <taxon>Pseudomonadati</taxon>
        <taxon>Verrucomicrobiota</taxon>
        <taxon>Verrucomicrobiia</taxon>
        <taxon>Verrucomicrobiales</taxon>
        <taxon>Rubritaleaceae</taxon>
        <taxon>Rubritalea</taxon>
    </lineage>
</organism>
<accession>A0ABW5E0E7</accession>
<evidence type="ECO:0000256" key="1">
    <source>
        <dbReference type="ARBA" id="ARBA00022679"/>
    </source>
</evidence>
<reference evidence="7" key="1">
    <citation type="journal article" date="2019" name="Int. J. Syst. Evol. Microbiol.">
        <title>The Global Catalogue of Microorganisms (GCM) 10K type strain sequencing project: providing services to taxonomists for standard genome sequencing and annotation.</title>
        <authorList>
            <consortium name="The Broad Institute Genomics Platform"/>
            <consortium name="The Broad Institute Genome Sequencing Center for Infectious Disease"/>
            <person name="Wu L."/>
            <person name="Ma J."/>
        </authorList>
    </citation>
    <scope>NUCLEOTIDE SEQUENCE [LARGE SCALE GENOMIC DNA]</scope>
    <source>
        <strain evidence="7">JCM 16545</strain>
    </source>
</reference>
<evidence type="ECO:0000256" key="4">
    <source>
        <dbReference type="RuleBase" id="RU366026"/>
    </source>
</evidence>
<evidence type="ECO:0000313" key="6">
    <source>
        <dbReference type="EMBL" id="MFD2276057.1"/>
    </source>
</evidence>